<dbReference type="PANTHER" id="PTHR37299">
    <property type="entry name" value="TRANSCRIPTIONAL REGULATOR-RELATED"/>
    <property type="match status" value="1"/>
</dbReference>
<keyword evidence="3" id="KW-0238">DNA-binding</keyword>
<evidence type="ECO:0000259" key="2">
    <source>
        <dbReference type="PROSITE" id="PS50930"/>
    </source>
</evidence>
<accession>A0A2P8DXI9</accession>
<dbReference type="Pfam" id="PF04397">
    <property type="entry name" value="LytTR"/>
    <property type="match status" value="1"/>
</dbReference>
<comment type="caution">
    <text evidence="3">The sequence shown here is derived from an EMBL/GenBank/DDBJ whole genome shotgun (WGS) entry which is preliminary data.</text>
</comment>
<feature type="domain" description="HTH LytTR-type" evidence="2">
    <location>
        <begin position="229"/>
        <end position="296"/>
    </location>
</feature>
<gene>
    <name evidence="3" type="ORF">CLV48_11128</name>
</gene>
<feature type="transmembrane region" description="Helical" evidence="1">
    <location>
        <begin position="63"/>
        <end position="83"/>
    </location>
</feature>
<evidence type="ECO:0000256" key="1">
    <source>
        <dbReference type="SAM" id="Phobius"/>
    </source>
</evidence>
<keyword evidence="1" id="KW-0472">Membrane</keyword>
<evidence type="ECO:0000313" key="4">
    <source>
        <dbReference type="Proteomes" id="UP000240708"/>
    </source>
</evidence>
<keyword evidence="1" id="KW-1133">Transmembrane helix</keyword>
<dbReference type="AlphaFoldDB" id="A0A2P8DXI9"/>
<dbReference type="InterPro" id="IPR007492">
    <property type="entry name" value="LytTR_DNA-bd_dom"/>
</dbReference>
<dbReference type="SMART" id="SM00850">
    <property type="entry name" value="LytTR"/>
    <property type="match status" value="1"/>
</dbReference>
<name>A0A2P8DXI9_9BACT</name>
<dbReference type="GO" id="GO:0000156">
    <property type="term" value="F:phosphorelay response regulator activity"/>
    <property type="evidence" value="ECO:0007669"/>
    <property type="project" value="InterPro"/>
</dbReference>
<evidence type="ECO:0000313" key="3">
    <source>
        <dbReference type="EMBL" id="PSL01939.1"/>
    </source>
</evidence>
<feature type="transmembrane region" description="Helical" evidence="1">
    <location>
        <begin position="136"/>
        <end position="156"/>
    </location>
</feature>
<dbReference type="OrthoDB" id="1118393at2"/>
<protein>
    <submittedName>
        <fullName evidence="3">LytTr DNA-binding domain-containing protein</fullName>
    </submittedName>
</protein>
<feature type="transmembrane region" description="Helical" evidence="1">
    <location>
        <begin position="95"/>
        <end position="116"/>
    </location>
</feature>
<dbReference type="Proteomes" id="UP000240708">
    <property type="component" value="Unassembled WGS sequence"/>
</dbReference>
<keyword evidence="1" id="KW-0812">Transmembrane</keyword>
<feature type="transmembrane region" description="Helical" evidence="1">
    <location>
        <begin position="21"/>
        <end position="43"/>
    </location>
</feature>
<dbReference type="Gene3D" id="2.40.50.1020">
    <property type="entry name" value="LytTr DNA-binding domain"/>
    <property type="match status" value="1"/>
</dbReference>
<dbReference type="GO" id="GO:0003677">
    <property type="term" value="F:DNA binding"/>
    <property type="evidence" value="ECO:0007669"/>
    <property type="project" value="UniProtKB-KW"/>
</dbReference>
<proteinExistence type="predicted"/>
<reference evidence="3 4" key="1">
    <citation type="submission" date="2018-03" db="EMBL/GenBank/DDBJ databases">
        <title>Genomic Encyclopedia of Archaeal and Bacterial Type Strains, Phase II (KMG-II): from individual species to whole genera.</title>
        <authorList>
            <person name="Goeker M."/>
        </authorList>
    </citation>
    <scope>NUCLEOTIDE SEQUENCE [LARGE SCALE GENOMIC DNA]</scope>
    <source>
        <strain evidence="3 4">DSM 28057</strain>
    </source>
</reference>
<dbReference type="PANTHER" id="PTHR37299:SF1">
    <property type="entry name" value="STAGE 0 SPORULATION PROTEIN A HOMOLOG"/>
    <property type="match status" value="1"/>
</dbReference>
<dbReference type="PROSITE" id="PS50930">
    <property type="entry name" value="HTH_LYTTR"/>
    <property type="match status" value="1"/>
</dbReference>
<dbReference type="InterPro" id="IPR046947">
    <property type="entry name" value="LytR-like"/>
</dbReference>
<dbReference type="RefSeq" id="WP_106568390.1">
    <property type="nucleotide sequence ID" value="NZ_PYGF01000011.1"/>
</dbReference>
<keyword evidence="4" id="KW-1185">Reference proteome</keyword>
<sequence length="296" mass="34589">MSLNINKKRWGEVLEVFRQPYPFYYTGTGFLFVAGIVLIMSLLFNYLFEPFVVYRPEHKFDYFWISMVHSFNAFLVVFVILFIKSRKINEDCWTVGKEIGLIGLMLLMIGICQFLTRDLIYDNPDNWSLRYLLEEIRNTFLVGILFVIILEPLNYLRLLKANLITAQSINAQSLQVQTPESSSVISIITQQKSDDFEMDITRFLYAKADGNYLEFFLESEETASKLIKRMTLKELEQQLEPFPAFLKTHRSYLVNLQKVIHVKGNAQGYFLQLKGVNEEVPVSRGMISKFEEQYAN</sequence>
<dbReference type="EMBL" id="PYGF01000011">
    <property type="protein sequence ID" value="PSL01939.1"/>
    <property type="molecule type" value="Genomic_DNA"/>
</dbReference>
<organism evidence="3 4">
    <name type="scientific">Cecembia rubra</name>
    <dbReference type="NCBI Taxonomy" id="1485585"/>
    <lineage>
        <taxon>Bacteria</taxon>
        <taxon>Pseudomonadati</taxon>
        <taxon>Bacteroidota</taxon>
        <taxon>Cytophagia</taxon>
        <taxon>Cytophagales</taxon>
        <taxon>Cyclobacteriaceae</taxon>
        <taxon>Cecembia</taxon>
    </lineage>
</organism>